<name>A0ABV1WLJ0_9ACTN</name>
<evidence type="ECO:0000313" key="3">
    <source>
        <dbReference type="EMBL" id="MER6985052.1"/>
    </source>
</evidence>
<dbReference type="EMBL" id="JBEPCU010002173">
    <property type="protein sequence ID" value="MER6985052.1"/>
    <property type="molecule type" value="Genomic_DNA"/>
</dbReference>
<accession>A0ABV1WLJ0</accession>
<evidence type="ECO:0000256" key="1">
    <source>
        <dbReference type="SAM" id="MobiDB-lite"/>
    </source>
</evidence>
<evidence type="ECO:0000313" key="4">
    <source>
        <dbReference type="Proteomes" id="UP001458415"/>
    </source>
</evidence>
<organism evidence="3 4">
    <name type="scientific">Streptomyces carpinensis</name>
    <dbReference type="NCBI Taxonomy" id="66369"/>
    <lineage>
        <taxon>Bacteria</taxon>
        <taxon>Bacillati</taxon>
        <taxon>Actinomycetota</taxon>
        <taxon>Actinomycetes</taxon>
        <taxon>Kitasatosporales</taxon>
        <taxon>Streptomycetaceae</taxon>
        <taxon>Streptomyces</taxon>
    </lineage>
</organism>
<feature type="non-terminal residue" evidence="3">
    <location>
        <position position="1"/>
    </location>
</feature>
<dbReference type="Proteomes" id="UP001458415">
    <property type="component" value="Unassembled WGS sequence"/>
</dbReference>
<keyword evidence="4" id="KW-1185">Reference proteome</keyword>
<sequence>LLGPAAGYLGTGPVVVVPPGSLHRVPWALLPALRERVLSVSPSASSWLRARETEPPPRSRQVLVRGPGLATGGAEVPELARRYGAPTVLEGAEAHVSRVLRELDGAALAHIAAHGAFRADSPLFSSLTMADGPIVVHDFERLDRSPYRIILSCCDTARLASVGADELLGLVTALLPLGTAGVVACSAPVNDEAVVPLMLALHKALGAGLSLAEALRDARAALPGDATHQATGWAFSAFGAA</sequence>
<evidence type="ECO:0000259" key="2">
    <source>
        <dbReference type="Pfam" id="PF12770"/>
    </source>
</evidence>
<feature type="domain" description="CHAT" evidence="2">
    <location>
        <begin position="13"/>
        <end position="237"/>
    </location>
</feature>
<feature type="region of interest" description="Disordered" evidence="1">
    <location>
        <begin position="45"/>
        <end position="69"/>
    </location>
</feature>
<comment type="caution">
    <text evidence="3">The sequence shown here is derived from an EMBL/GenBank/DDBJ whole genome shotgun (WGS) entry which is preliminary data.</text>
</comment>
<protein>
    <submittedName>
        <fullName evidence="3">CHAT domain-containing protein</fullName>
    </submittedName>
</protein>
<proteinExistence type="predicted"/>
<dbReference type="InterPro" id="IPR024983">
    <property type="entry name" value="CHAT_dom"/>
</dbReference>
<reference evidence="3 4" key="1">
    <citation type="submission" date="2024-06" db="EMBL/GenBank/DDBJ databases">
        <title>The Natural Products Discovery Center: Release of the First 8490 Sequenced Strains for Exploring Actinobacteria Biosynthetic Diversity.</title>
        <authorList>
            <person name="Kalkreuter E."/>
            <person name="Kautsar S.A."/>
            <person name="Yang D."/>
            <person name="Bader C.D."/>
            <person name="Teijaro C.N."/>
            <person name="Fluegel L."/>
            <person name="Davis C.M."/>
            <person name="Simpson J.R."/>
            <person name="Lauterbach L."/>
            <person name="Steele A.D."/>
            <person name="Gui C."/>
            <person name="Meng S."/>
            <person name="Li G."/>
            <person name="Viehrig K."/>
            <person name="Ye F."/>
            <person name="Su P."/>
            <person name="Kiefer A.F."/>
            <person name="Nichols A."/>
            <person name="Cepeda A.J."/>
            <person name="Yan W."/>
            <person name="Fan B."/>
            <person name="Jiang Y."/>
            <person name="Adhikari A."/>
            <person name="Zheng C.-J."/>
            <person name="Schuster L."/>
            <person name="Cowan T.M."/>
            <person name="Smanski M.J."/>
            <person name="Chevrette M.G."/>
            <person name="De Carvalho L.P.S."/>
            <person name="Shen B."/>
        </authorList>
    </citation>
    <scope>NUCLEOTIDE SEQUENCE [LARGE SCALE GENOMIC DNA]</scope>
    <source>
        <strain evidence="3 4">NPDC000634</strain>
    </source>
</reference>
<gene>
    <name evidence="3" type="ORF">ABT317_51000</name>
</gene>
<dbReference type="Pfam" id="PF12770">
    <property type="entry name" value="CHAT"/>
    <property type="match status" value="1"/>
</dbReference>